<accession>A0A4C1ZXK2</accession>
<proteinExistence type="predicted"/>
<protein>
    <submittedName>
        <fullName evidence="1">Uncharacterized protein</fullName>
    </submittedName>
</protein>
<dbReference type="OrthoDB" id="98077at2759"/>
<name>A0A4C1ZXK2_EUMVA</name>
<dbReference type="AlphaFoldDB" id="A0A4C1ZXK2"/>
<evidence type="ECO:0000313" key="1">
    <source>
        <dbReference type="EMBL" id="GBP91759.1"/>
    </source>
</evidence>
<organism evidence="1 2">
    <name type="scientific">Eumeta variegata</name>
    <name type="common">Bagworm moth</name>
    <name type="synonym">Eumeta japonica</name>
    <dbReference type="NCBI Taxonomy" id="151549"/>
    <lineage>
        <taxon>Eukaryota</taxon>
        <taxon>Metazoa</taxon>
        <taxon>Ecdysozoa</taxon>
        <taxon>Arthropoda</taxon>
        <taxon>Hexapoda</taxon>
        <taxon>Insecta</taxon>
        <taxon>Pterygota</taxon>
        <taxon>Neoptera</taxon>
        <taxon>Endopterygota</taxon>
        <taxon>Lepidoptera</taxon>
        <taxon>Glossata</taxon>
        <taxon>Ditrysia</taxon>
        <taxon>Tineoidea</taxon>
        <taxon>Psychidae</taxon>
        <taxon>Oiketicinae</taxon>
        <taxon>Eumeta</taxon>
    </lineage>
</organism>
<dbReference type="Proteomes" id="UP000299102">
    <property type="component" value="Unassembled WGS sequence"/>
</dbReference>
<comment type="caution">
    <text evidence="1">The sequence shown here is derived from an EMBL/GenBank/DDBJ whole genome shotgun (WGS) entry which is preliminary data.</text>
</comment>
<keyword evidence="2" id="KW-1185">Reference proteome</keyword>
<gene>
    <name evidence="1" type="ORF">EVAR_33149_1</name>
</gene>
<reference evidence="1 2" key="1">
    <citation type="journal article" date="2019" name="Commun. Biol.">
        <title>The bagworm genome reveals a unique fibroin gene that provides high tensile strength.</title>
        <authorList>
            <person name="Kono N."/>
            <person name="Nakamura H."/>
            <person name="Ohtoshi R."/>
            <person name="Tomita M."/>
            <person name="Numata K."/>
            <person name="Arakawa K."/>
        </authorList>
    </citation>
    <scope>NUCLEOTIDE SEQUENCE [LARGE SCALE GENOMIC DNA]</scope>
</reference>
<evidence type="ECO:0000313" key="2">
    <source>
        <dbReference type="Proteomes" id="UP000299102"/>
    </source>
</evidence>
<dbReference type="EMBL" id="BGZK01002205">
    <property type="protein sequence ID" value="GBP91759.1"/>
    <property type="molecule type" value="Genomic_DNA"/>
</dbReference>
<sequence>MDVTIINDDCFLFCSEALLQSRPLPHIPDLPDGEAVAAPGTPLPLDTANRFLQNLDAVSDEHGERFHQAYGKRYNGKVPSNALADFAEKINRETTDKTYKRKRSTK</sequence>